<sequence>MNEHSHFTMKPNGFFLIHVLFTISIIFIIISTSIIAYRNELFITDRQIEQNQIETLFQMARVKYIEEQRKSEEILRTARYTFPYGQVEITLGNATEHYRNLNFQIRLQSQQEFFSINHLISAEFFTP</sequence>
<keyword evidence="1" id="KW-0812">Transmembrane</keyword>
<keyword evidence="3" id="KW-1185">Reference proteome</keyword>
<keyword evidence="1" id="KW-0472">Membrane</keyword>
<gene>
    <name evidence="2" type="ORF">ACFSBH_20515</name>
</gene>
<proteinExistence type="predicted"/>
<evidence type="ECO:0008006" key="4">
    <source>
        <dbReference type="Google" id="ProtNLM"/>
    </source>
</evidence>
<evidence type="ECO:0000256" key="1">
    <source>
        <dbReference type="SAM" id="Phobius"/>
    </source>
</evidence>
<protein>
    <recommendedName>
        <fullName evidence="4">Competence protein ComG</fullName>
    </recommendedName>
</protein>
<keyword evidence="1" id="KW-1133">Transmembrane helix</keyword>
<evidence type="ECO:0000313" key="3">
    <source>
        <dbReference type="Proteomes" id="UP001597221"/>
    </source>
</evidence>
<dbReference type="EMBL" id="JBHUDE010000166">
    <property type="protein sequence ID" value="MFD1610002.1"/>
    <property type="molecule type" value="Genomic_DNA"/>
</dbReference>
<accession>A0ABW4HXL7</accession>
<comment type="caution">
    <text evidence="2">The sequence shown here is derived from an EMBL/GenBank/DDBJ whole genome shotgun (WGS) entry which is preliminary data.</text>
</comment>
<dbReference type="Proteomes" id="UP001597221">
    <property type="component" value="Unassembled WGS sequence"/>
</dbReference>
<name>A0ABW4HXL7_9BACI</name>
<dbReference type="RefSeq" id="WP_251510130.1">
    <property type="nucleotide sequence ID" value="NZ_JAMBON010000001.1"/>
</dbReference>
<feature type="transmembrane region" description="Helical" evidence="1">
    <location>
        <begin position="15"/>
        <end position="37"/>
    </location>
</feature>
<evidence type="ECO:0000313" key="2">
    <source>
        <dbReference type="EMBL" id="MFD1610002.1"/>
    </source>
</evidence>
<organism evidence="2 3">
    <name type="scientific">Oceanobacillus luteolus</name>
    <dbReference type="NCBI Taxonomy" id="1274358"/>
    <lineage>
        <taxon>Bacteria</taxon>
        <taxon>Bacillati</taxon>
        <taxon>Bacillota</taxon>
        <taxon>Bacilli</taxon>
        <taxon>Bacillales</taxon>
        <taxon>Bacillaceae</taxon>
        <taxon>Oceanobacillus</taxon>
    </lineage>
</organism>
<reference evidence="3" key="1">
    <citation type="journal article" date="2019" name="Int. J. Syst. Evol. Microbiol.">
        <title>The Global Catalogue of Microorganisms (GCM) 10K type strain sequencing project: providing services to taxonomists for standard genome sequencing and annotation.</title>
        <authorList>
            <consortium name="The Broad Institute Genomics Platform"/>
            <consortium name="The Broad Institute Genome Sequencing Center for Infectious Disease"/>
            <person name="Wu L."/>
            <person name="Ma J."/>
        </authorList>
    </citation>
    <scope>NUCLEOTIDE SEQUENCE [LARGE SCALE GENOMIC DNA]</scope>
    <source>
        <strain evidence="3">CGMCC 1.12376</strain>
    </source>
</reference>